<feature type="domain" description="Heparin-sulfate lyase N-terminal" evidence="6">
    <location>
        <begin position="120"/>
        <end position="329"/>
    </location>
</feature>
<dbReference type="SUPFAM" id="SSF48230">
    <property type="entry name" value="Chondroitin AC/alginate lyase"/>
    <property type="match status" value="1"/>
</dbReference>
<feature type="domain" description="Heparinase II/III-like C-terminal" evidence="5">
    <location>
        <begin position="402"/>
        <end position="632"/>
    </location>
</feature>
<dbReference type="RefSeq" id="WP_377354831.1">
    <property type="nucleotide sequence ID" value="NZ_JBHTLQ010000092.1"/>
</dbReference>
<comment type="subcellular location">
    <subcellularLocation>
        <location evidence="1">Periplasm</location>
    </subcellularLocation>
</comment>
<dbReference type="GO" id="GO:0016829">
    <property type="term" value="F:lyase activity"/>
    <property type="evidence" value="ECO:0007669"/>
    <property type="project" value="UniProtKB-KW"/>
</dbReference>
<accession>A0ABW3T7U2</accession>
<dbReference type="Proteomes" id="UP001597216">
    <property type="component" value="Unassembled WGS sequence"/>
</dbReference>
<reference evidence="8" key="1">
    <citation type="journal article" date="2019" name="Int. J. Syst. Evol. Microbiol.">
        <title>The Global Catalogue of Microorganisms (GCM) 10K type strain sequencing project: providing services to taxonomists for standard genome sequencing and annotation.</title>
        <authorList>
            <consortium name="The Broad Institute Genomics Platform"/>
            <consortium name="The Broad Institute Genome Sequencing Center for Infectious Disease"/>
            <person name="Wu L."/>
            <person name="Ma J."/>
        </authorList>
    </citation>
    <scope>NUCLEOTIDE SEQUENCE [LARGE SCALE GENOMIC DNA]</scope>
    <source>
        <strain evidence="8">CCUG 55074</strain>
    </source>
</reference>
<dbReference type="PANTHER" id="PTHR39210:SF1">
    <property type="entry name" value="HEPARIN-SULFATE LYASE"/>
    <property type="match status" value="1"/>
</dbReference>
<sequence>MRKVEKLQWALRRVSRMSAAEIAHRVQEQIRRRSDGLRGWSWSDFGSYEGGVAGLSGVTFGRGSGELDEAVLERAARAVRGEFVLLGQHWPQPVSESWWRTDFWFVDPVTHKNWPGADVYCFDVNYRHASEFGDVKFVWELNRLQFLTAVGLGAQSAGDRSARIAFEIVRGWMEANPPFRGINWVSGIEAASRLVSILALISIVGVPPSDFLPDIKAFVAAHVFWIARYPSRYSSANNHRIAEMSAIFIAAGAAPGITNANALLGDAQRGLEAEVHHQFHEDGVGAEQSPTYSAYSLEWFALTGVNAKSMGRPFSAAYFEKLKLAVEHLRWMLDDGGRTPRIGDDDEGRVLDISQSSADQYVANTVVFSERCIRVASEGAEEQTEVYVNVGKSALADIGPGPTGVRTFESGGYSVIRQPTDRGTALFVFDHAPLGFLAIAAHGHADALSVWLHWGDEPIFVDSGTFLYHSGGLWRDSLRGTNAHNTLILGGADQSDIAGAFNWSRHAETKLEHFSAHRIAGAHNGYRKQFGVSHHRGIAIHADRLGWDVEDKLIGEPTLSSVPWVIGFNVAPNCRVKLEGRMAHVYASDGRAISCESLSGYDWEVGESVYSPGFNVKEAGQRILLRGLLSADEGSASLVRIRLAASSF</sequence>
<organism evidence="7 8">
    <name type="scientific">Phenylobacterium conjunctum</name>
    <dbReference type="NCBI Taxonomy" id="1298959"/>
    <lineage>
        <taxon>Bacteria</taxon>
        <taxon>Pseudomonadati</taxon>
        <taxon>Pseudomonadota</taxon>
        <taxon>Alphaproteobacteria</taxon>
        <taxon>Caulobacterales</taxon>
        <taxon>Caulobacteraceae</taxon>
        <taxon>Phenylobacterium</taxon>
    </lineage>
</organism>
<name>A0ABW3T7U2_9CAUL</name>
<evidence type="ECO:0000256" key="2">
    <source>
        <dbReference type="ARBA" id="ARBA00022729"/>
    </source>
</evidence>
<evidence type="ECO:0000256" key="3">
    <source>
        <dbReference type="ARBA" id="ARBA00022764"/>
    </source>
</evidence>
<evidence type="ECO:0000259" key="6">
    <source>
        <dbReference type="Pfam" id="PF16889"/>
    </source>
</evidence>
<comment type="caution">
    <text evidence="7">The sequence shown here is derived from an EMBL/GenBank/DDBJ whole genome shotgun (WGS) entry which is preliminary data.</text>
</comment>
<dbReference type="EMBL" id="JBHTLQ010000092">
    <property type="protein sequence ID" value="MFD1192921.1"/>
    <property type="molecule type" value="Genomic_DNA"/>
</dbReference>
<keyword evidence="2" id="KW-0732">Signal</keyword>
<evidence type="ECO:0000313" key="8">
    <source>
        <dbReference type="Proteomes" id="UP001597216"/>
    </source>
</evidence>
<evidence type="ECO:0000259" key="5">
    <source>
        <dbReference type="Pfam" id="PF07940"/>
    </source>
</evidence>
<dbReference type="InterPro" id="IPR031680">
    <property type="entry name" value="Hepar_II_III_N"/>
</dbReference>
<dbReference type="InterPro" id="IPR012480">
    <property type="entry name" value="Hepar_II_III_C"/>
</dbReference>
<keyword evidence="8" id="KW-1185">Reference proteome</keyword>
<evidence type="ECO:0000256" key="1">
    <source>
        <dbReference type="ARBA" id="ARBA00004418"/>
    </source>
</evidence>
<proteinExistence type="predicted"/>
<dbReference type="Pfam" id="PF16889">
    <property type="entry name" value="Hepar_II_III_N"/>
    <property type="match status" value="1"/>
</dbReference>
<evidence type="ECO:0000256" key="4">
    <source>
        <dbReference type="ARBA" id="ARBA00023239"/>
    </source>
</evidence>
<dbReference type="Pfam" id="PF07940">
    <property type="entry name" value="Hepar_II_III_C"/>
    <property type="match status" value="1"/>
</dbReference>
<dbReference type="Gene3D" id="1.50.10.100">
    <property type="entry name" value="Chondroitin AC/alginate lyase"/>
    <property type="match status" value="1"/>
</dbReference>
<dbReference type="PANTHER" id="PTHR39210">
    <property type="entry name" value="HEPARIN-SULFATE LYASE"/>
    <property type="match status" value="1"/>
</dbReference>
<keyword evidence="3" id="KW-0574">Periplasm</keyword>
<gene>
    <name evidence="7" type="ORF">ACFQ27_20195</name>
</gene>
<protein>
    <submittedName>
        <fullName evidence="7">Alginate lyase family protein</fullName>
    </submittedName>
</protein>
<evidence type="ECO:0000313" key="7">
    <source>
        <dbReference type="EMBL" id="MFD1192921.1"/>
    </source>
</evidence>
<dbReference type="Gene3D" id="2.70.98.70">
    <property type="match status" value="1"/>
</dbReference>
<keyword evidence="4 7" id="KW-0456">Lyase</keyword>
<dbReference type="InterPro" id="IPR008929">
    <property type="entry name" value="Chondroitin_lyas"/>
</dbReference>